<dbReference type="Pfam" id="PF00034">
    <property type="entry name" value="Cytochrom_C"/>
    <property type="match status" value="1"/>
</dbReference>
<name>A0ABS1S9Z9_9RHOB</name>
<dbReference type="PROSITE" id="PS51007">
    <property type="entry name" value="CYTC"/>
    <property type="match status" value="1"/>
</dbReference>
<evidence type="ECO:0000256" key="9">
    <source>
        <dbReference type="SAM" id="SignalP"/>
    </source>
</evidence>
<dbReference type="SUPFAM" id="SSF46626">
    <property type="entry name" value="Cytochrome c"/>
    <property type="match status" value="1"/>
</dbReference>
<keyword evidence="3 8" id="KW-0349">Heme</keyword>
<feature type="chain" id="PRO_5045874055" evidence="9">
    <location>
        <begin position="24"/>
        <end position="159"/>
    </location>
</feature>
<dbReference type="InterPro" id="IPR051459">
    <property type="entry name" value="Cytochrome_c-type_DH"/>
</dbReference>
<dbReference type="RefSeq" id="WP_191312864.1">
    <property type="nucleotide sequence ID" value="NZ_BNCL01000033.1"/>
</dbReference>
<dbReference type="PRINTS" id="PR00605">
    <property type="entry name" value="CYTCHROMECIC"/>
</dbReference>
<keyword evidence="7 8" id="KW-0408">Iron</keyword>
<dbReference type="InterPro" id="IPR009056">
    <property type="entry name" value="Cyt_c-like_dom"/>
</dbReference>
<evidence type="ECO:0000313" key="11">
    <source>
        <dbReference type="EMBL" id="MBL3675576.1"/>
    </source>
</evidence>
<organism evidence="11 12">
    <name type="scientific">Paracoccus aerius</name>
    <dbReference type="NCBI Taxonomy" id="1915382"/>
    <lineage>
        <taxon>Bacteria</taxon>
        <taxon>Pseudomonadati</taxon>
        <taxon>Pseudomonadota</taxon>
        <taxon>Alphaproteobacteria</taxon>
        <taxon>Rhodobacterales</taxon>
        <taxon>Paracoccaceae</taxon>
        <taxon>Paracoccus</taxon>
    </lineage>
</organism>
<evidence type="ECO:0000259" key="10">
    <source>
        <dbReference type="PROSITE" id="PS51007"/>
    </source>
</evidence>
<reference evidence="11 12" key="1">
    <citation type="submission" date="2021-01" db="EMBL/GenBank/DDBJ databases">
        <title>011410 draft genome.</title>
        <authorList>
            <person name="Lang L."/>
        </authorList>
    </citation>
    <scope>NUCLEOTIDE SEQUENCE [LARGE SCALE GENOMIC DNA]</scope>
    <source>
        <strain evidence="11 12">KCTC 42845</strain>
    </source>
</reference>
<keyword evidence="6" id="KW-0249">Electron transport</keyword>
<keyword evidence="12" id="KW-1185">Reference proteome</keyword>
<evidence type="ECO:0000256" key="2">
    <source>
        <dbReference type="ARBA" id="ARBA00022448"/>
    </source>
</evidence>
<keyword evidence="9" id="KW-0732">Signal</keyword>
<protein>
    <submittedName>
        <fullName evidence="11">Cytochrome c</fullName>
    </submittedName>
</protein>
<comment type="caution">
    <text evidence="11">The sequence shown here is derived from an EMBL/GenBank/DDBJ whole genome shotgun (WGS) entry which is preliminary data.</text>
</comment>
<proteinExistence type="predicted"/>
<keyword evidence="4" id="KW-0679">Respiratory chain</keyword>
<evidence type="ECO:0000256" key="1">
    <source>
        <dbReference type="ARBA" id="ARBA00001926"/>
    </source>
</evidence>
<evidence type="ECO:0000313" key="12">
    <source>
        <dbReference type="Proteomes" id="UP000644749"/>
    </source>
</evidence>
<keyword evidence="2" id="KW-0813">Transport</keyword>
<evidence type="ECO:0000256" key="3">
    <source>
        <dbReference type="ARBA" id="ARBA00022617"/>
    </source>
</evidence>
<dbReference type="InterPro" id="IPR008168">
    <property type="entry name" value="Cyt_C_IC"/>
</dbReference>
<accession>A0ABS1S9Z9</accession>
<evidence type="ECO:0000256" key="7">
    <source>
        <dbReference type="ARBA" id="ARBA00023004"/>
    </source>
</evidence>
<feature type="domain" description="Cytochrome c" evidence="10">
    <location>
        <begin position="43"/>
        <end position="140"/>
    </location>
</feature>
<evidence type="ECO:0000256" key="4">
    <source>
        <dbReference type="ARBA" id="ARBA00022660"/>
    </source>
</evidence>
<dbReference type="InterPro" id="IPR036909">
    <property type="entry name" value="Cyt_c-like_dom_sf"/>
</dbReference>
<keyword evidence="5 8" id="KW-0479">Metal-binding</keyword>
<evidence type="ECO:0000256" key="6">
    <source>
        <dbReference type="ARBA" id="ARBA00022982"/>
    </source>
</evidence>
<comment type="cofactor">
    <cofactor evidence="1">
        <name>heme c</name>
        <dbReference type="ChEBI" id="CHEBI:61717"/>
    </cofactor>
</comment>
<dbReference type="Proteomes" id="UP000644749">
    <property type="component" value="Unassembled WGS sequence"/>
</dbReference>
<evidence type="ECO:0000256" key="5">
    <source>
        <dbReference type="ARBA" id="ARBA00022723"/>
    </source>
</evidence>
<dbReference type="PANTHER" id="PTHR35008">
    <property type="entry name" value="BLL4482 PROTEIN-RELATED"/>
    <property type="match status" value="1"/>
</dbReference>
<feature type="signal peptide" evidence="9">
    <location>
        <begin position="1"/>
        <end position="23"/>
    </location>
</feature>
<evidence type="ECO:0000256" key="8">
    <source>
        <dbReference type="PROSITE-ProRule" id="PRU00433"/>
    </source>
</evidence>
<dbReference type="PANTHER" id="PTHR35008:SF4">
    <property type="entry name" value="BLL4482 PROTEIN"/>
    <property type="match status" value="1"/>
</dbReference>
<dbReference type="Gene3D" id="1.10.760.10">
    <property type="entry name" value="Cytochrome c-like domain"/>
    <property type="match status" value="1"/>
</dbReference>
<dbReference type="EMBL" id="JAESHT010000032">
    <property type="protein sequence ID" value="MBL3675576.1"/>
    <property type="molecule type" value="Genomic_DNA"/>
</dbReference>
<gene>
    <name evidence="11" type="ORF">JL111_19065</name>
</gene>
<sequence length="159" mass="17483">MKRLHLILTGAATAGTLALATWAIQPEAAAEDVVFMGEPVTAEEIALGQEVYTANCASCHGRDLEGQPDWKRRLENGRMPAPPHNETGHTWHHADSQLFTITKFGVRAVVEDYESDMPAFQGVLTDAEIRAVIGFIKSTWPDRKRDFQAEVNGKGKVTP</sequence>